<protein>
    <submittedName>
        <fullName evidence="2">Uncharacterized protein</fullName>
    </submittedName>
</protein>
<reference evidence="2 3" key="1">
    <citation type="submission" date="2022-10" db="EMBL/GenBank/DDBJ databases">
        <title>The complete genomes of actinobacterial strains from the NBC collection.</title>
        <authorList>
            <person name="Joergensen T.S."/>
            <person name="Alvarez Arevalo M."/>
            <person name="Sterndorff E.B."/>
            <person name="Faurdal D."/>
            <person name="Vuksanovic O."/>
            <person name="Mourched A.-S."/>
            <person name="Charusanti P."/>
            <person name="Shaw S."/>
            <person name="Blin K."/>
            <person name="Weber T."/>
        </authorList>
    </citation>
    <scope>NUCLEOTIDE SEQUENCE [LARGE SCALE GENOMIC DNA]</scope>
    <source>
        <strain evidence="2 3">NBC_00017</strain>
    </source>
</reference>
<evidence type="ECO:0000256" key="1">
    <source>
        <dbReference type="SAM" id="MobiDB-lite"/>
    </source>
</evidence>
<organism evidence="2 3">
    <name type="scientific">Streptomyces purpurascens</name>
    <dbReference type="NCBI Taxonomy" id="1924"/>
    <lineage>
        <taxon>Bacteria</taxon>
        <taxon>Bacillati</taxon>
        <taxon>Actinomycetota</taxon>
        <taxon>Actinomycetes</taxon>
        <taxon>Kitasatosporales</taxon>
        <taxon>Streptomycetaceae</taxon>
        <taxon>Streptomyces</taxon>
    </lineage>
</organism>
<evidence type="ECO:0000313" key="3">
    <source>
        <dbReference type="Proteomes" id="UP001621512"/>
    </source>
</evidence>
<dbReference type="EMBL" id="CP108341">
    <property type="protein sequence ID" value="WTW27821.1"/>
    <property type="molecule type" value="Genomic_DNA"/>
</dbReference>
<name>A0ABZ1MIS0_STREF</name>
<evidence type="ECO:0000313" key="2">
    <source>
        <dbReference type="EMBL" id="WTW27821.1"/>
    </source>
</evidence>
<feature type="region of interest" description="Disordered" evidence="1">
    <location>
        <begin position="1"/>
        <end position="21"/>
    </location>
</feature>
<accession>A0ABZ1MIS0</accession>
<dbReference type="Proteomes" id="UP001621512">
    <property type="component" value="Chromosome"/>
</dbReference>
<proteinExistence type="predicted"/>
<feature type="region of interest" description="Disordered" evidence="1">
    <location>
        <begin position="37"/>
        <end position="66"/>
    </location>
</feature>
<gene>
    <name evidence="2" type="ORF">OHU35_17955</name>
</gene>
<keyword evidence="3" id="KW-1185">Reference proteome</keyword>
<sequence>MNRHKRAVDRRLPLPEPEPVSGCAECQLLARQREAARAESDMSRVSDCNVHIRRHPHGPRGADRSR</sequence>